<name>A0A1J1ISX4_9DIPT</name>
<dbReference type="PANTHER" id="PTHR10411:SF8">
    <property type="entry name" value="FI09246P"/>
    <property type="match status" value="1"/>
</dbReference>
<keyword evidence="2" id="KW-1185">Reference proteome</keyword>
<reference evidence="1 2" key="1">
    <citation type="submission" date="2015-04" db="EMBL/GenBank/DDBJ databases">
        <authorList>
            <person name="Syromyatnikov M.Y."/>
            <person name="Popov V.N."/>
        </authorList>
    </citation>
    <scope>NUCLEOTIDE SEQUENCE [LARGE SCALE GENOMIC DNA]</scope>
</reference>
<organism evidence="1 2">
    <name type="scientific">Clunio marinus</name>
    <dbReference type="NCBI Taxonomy" id="568069"/>
    <lineage>
        <taxon>Eukaryota</taxon>
        <taxon>Metazoa</taxon>
        <taxon>Ecdysozoa</taxon>
        <taxon>Arthropoda</taxon>
        <taxon>Hexapoda</taxon>
        <taxon>Insecta</taxon>
        <taxon>Pterygota</taxon>
        <taxon>Neoptera</taxon>
        <taxon>Endopterygota</taxon>
        <taxon>Diptera</taxon>
        <taxon>Nematocera</taxon>
        <taxon>Chironomoidea</taxon>
        <taxon>Chironomidae</taxon>
        <taxon>Clunio</taxon>
    </lineage>
</organism>
<dbReference type="Proteomes" id="UP000183832">
    <property type="component" value="Unassembled WGS sequence"/>
</dbReference>
<protein>
    <submittedName>
        <fullName evidence="1">CLUMA_CG016304, isoform A</fullName>
    </submittedName>
</protein>
<proteinExistence type="predicted"/>
<sequence length="160" mass="18185">MSSTSVETPHTLKACVSRKMNIGETVEVILKKAQEENRLISGLNNISNFLIEAENSEQSLFFFVVPSTTSDSIAHMQEVVLQSFCFENDIYIIKLDSVEKLNKILGCEKVVSCALVQKMTQAKDSQSRSSKYTDFEMNIIDHCEEFWDELVQPIIKLPEK</sequence>
<dbReference type="GO" id="GO:0005737">
    <property type="term" value="C:cytoplasm"/>
    <property type="evidence" value="ECO:0007669"/>
    <property type="project" value="TreeGrafter"/>
</dbReference>
<dbReference type="EMBL" id="CVRI01000059">
    <property type="protein sequence ID" value="CRL03224.1"/>
    <property type="molecule type" value="Genomic_DNA"/>
</dbReference>
<dbReference type="Gene3D" id="3.30.1330.30">
    <property type="match status" value="1"/>
</dbReference>
<dbReference type="InterPro" id="IPR029064">
    <property type="entry name" value="Ribosomal_eL30-like_sf"/>
</dbReference>
<accession>A0A1J1ISX4</accession>
<dbReference type="GO" id="GO:0051726">
    <property type="term" value="P:regulation of cell cycle"/>
    <property type="evidence" value="ECO:0007669"/>
    <property type="project" value="InterPro"/>
</dbReference>
<dbReference type="OrthoDB" id="5976967at2759"/>
<dbReference type="STRING" id="568069.A0A1J1ISX4"/>
<evidence type="ECO:0000313" key="2">
    <source>
        <dbReference type="Proteomes" id="UP000183832"/>
    </source>
</evidence>
<dbReference type="GO" id="GO:0005634">
    <property type="term" value="C:nucleus"/>
    <property type="evidence" value="ECO:0007669"/>
    <property type="project" value="InterPro"/>
</dbReference>
<dbReference type="InterPro" id="IPR024824">
    <property type="entry name" value="GADD45"/>
</dbReference>
<dbReference type="PANTHER" id="PTHR10411">
    <property type="entry name" value="GROWTH ARREST AND DNA DAMAGE-INDUCIBLE PROTEIN GADD45"/>
    <property type="match status" value="1"/>
</dbReference>
<gene>
    <name evidence="1" type="ORF">CLUMA_CG016304</name>
</gene>
<evidence type="ECO:0000313" key="1">
    <source>
        <dbReference type="EMBL" id="CRL03224.1"/>
    </source>
</evidence>
<dbReference type="AlphaFoldDB" id="A0A1J1ISX4"/>